<gene>
    <name evidence="4" type="ORF">A2Y67_01945</name>
</gene>
<evidence type="ECO:0000313" key="5">
    <source>
        <dbReference type="Proteomes" id="UP000176260"/>
    </source>
</evidence>
<dbReference type="AlphaFoldDB" id="A0A1G1XPW6"/>
<evidence type="ECO:0000256" key="1">
    <source>
        <dbReference type="ARBA" id="ARBA00008007"/>
    </source>
</evidence>
<accession>A0A1G1XPW6</accession>
<dbReference type="InterPro" id="IPR000836">
    <property type="entry name" value="PRTase_dom"/>
</dbReference>
<evidence type="ECO:0000259" key="2">
    <source>
        <dbReference type="Pfam" id="PF00156"/>
    </source>
</evidence>
<dbReference type="PANTHER" id="PTHR47505:SF1">
    <property type="entry name" value="DNA UTILIZATION PROTEIN YHGH"/>
    <property type="match status" value="1"/>
</dbReference>
<sequence length="242" mass="27442">MRKKIKIAADFILNLIFPKECLGCQKEGCYLCQNCLAKIELNDKFYCALCKKPSPLMLICSDCRKSSELKAIWVAADYNNALLQDLIHLLKYNYVEEISGILGDLAIKYLQTNQILGQFNLNSANTIIVPVPLHKKRWQKRGFNQSELLADLLSSRLGLAKENLIGRIKNTQTQINLKRNERQENVKSAFSLKNIALFDKNKKIILIDDVVTTGSTLNECAKVLEQAGFMEIYGLVVAQRED</sequence>
<dbReference type="Pfam" id="PF18912">
    <property type="entry name" value="DZR_2"/>
    <property type="match status" value="1"/>
</dbReference>
<evidence type="ECO:0000313" key="4">
    <source>
        <dbReference type="EMBL" id="OGY42129.1"/>
    </source>
</evidence>
<evidence type="ECO:0008006" key="6">
    <source>
        <dbReference type="Google" id="ProtNLM"/>
    </source>
</evidence>
<proteinExistence type="inferred from homology"/>
<evidence type="ECO:0000259" key="3">
    <source>
        <dbReference type="Pfam" id="PF18912"/>
    </source>
</evidence>
<comment type="caution">
    <text evidence="4">The sequence shown here is derived from an EMBL/GenBank/DDBJ whole genome shotgun (WGS) entry which is preliminary data.</text>
</comment>
<dbReference type="SUPFAM" id="SSF53271">
    <property type="entry name" value="PRTase-like"/>
    <property type="match status" value="1"/>
</dbReference>
<organism evidence="4 5">
    <name type="scientific">Candidatus Buchananbacteria bacterium RBG_13_39_9</name>
    <dbReference type="NCBI Taxonomy" id="1797531"/>
    <lineage>
        <taxon>Bacteria</taxon>
        <taxon>Candidatus Buchananiibacteriota</taxon>
    </lineage>
</organism>
<dbReference type="Pfam" id="PF00156">
    <property type="entry name" value="Pribosyltran"/>
    <property type="match status" value="1"/>
</dbReference>
<name>A0A1G1XPW6_9BACT</name>
<feature type="domain" description="Phosphoribosyltransferase" evidence="2">
    <location>
        <begin position="147"/>
        <end position="232"/>
    </location>
</feature>
<feature type="domain" description="Double zinc ribbon" evidence="3">
    <location>
        <begin position="12"/>
        <end position="64"/>
    </location>
</feature>
<dbReference type="PANTHER" id="PTHR47505">
    <property type="entry name" value="DNA UTILIZATION PROTEIN YHGH"/>
    <property type="match status" value="1"/>
</dbReference>
<comment type="similarity">
    <text evidence="1">Belongs to the ComF/GntX family.</text>
</comment>
<dbReference type="Gene3D" id="3.40.50.2020">
    <property type="match status" value="1"/>
</dbReference>
<dbReference type="EMBL" id="MHIA01000017">
    <property type="protein sequence ID" value="OGY42129.1"/>
    <property type="molecule type" value="Genomic_DNA"/>
</dbReference>
<dbReference type="Proteomes" id="UP000176260">
    <property type="component" value="Unassembled WGS sequence"/>
</dbReference>
<reference evidence="4 5" key="1">
    <citation type="journal article" date="2016" name="Nat. Commun.">
        <title>Thousands of microbial genomes shed light on interconnected biogeochemical processes in an aquifer system.</title>
        <authorList>
            <person name="Anantharaman K."/>
            <person name="Brown C.T."/>
            <person name="Hug L.A."/>
            <person name="Sharon I."/>
            <person name="Castelle C.J."/>
            <person name="Probst A.J."/>
            <person name="Thomas B.C."/>
            <person name="Singh A."/>
            <person name="Wilkins M.J."/>
            <person name="Karaoz U."/>
            <person name="Brodie E.L."/>
            <person name="Williams K.H."/>
            <person name="Hubbard S.S."/>
            <person name="Banfield J.F."/>
        </authorList>
    </citation>
    <scope>NUCLEOTIDE SEQUENCE [LARGE SCALE GENOMIC DNA]</scope>
</reference>
<protein>
    <recommendedName>
        <fullName evidence="6">Phosphoribosyltransferase domain-containing protein</fullName>
    </recommendedName>
</protein>
<dbReference type="InterPro" id="IPR051910">
    <property type="entry name" value="ComF/GntX_DNA_util-trans"/>
</dbReference>
<dbReference type="InterPro" id="IPR029057">
    <property type="entry name" value="PRTase-like"/>
</dbReference>
<dbReference type="InterPro" id="IPR044005">
    <property type="entry name" value="DZR_2"/>
</dbReference>
<dbReference type="CDD" id="cd06223">
    <property type="entry name" value="PRTases_typeI"/>
    <property type="match status" value="1"/>
</dbReference>